<reference evidence="2" key="1">
    <citation type="submission" date="2021-02" db="EMBL/GenBank/DDBJ databases">
        <authorList>
            <person name="Dougan E. K."/>
            <person name="Rhodes N."/>
            <person name="Thang M."/>
            <person name="Chan C."/>
        </authorList>
    </citation>
    <scope>NUCLEOTIDE SEQUENCE</scope>
</reference>
<dbReference type="AlphaFoldDB" id="A0A812IZ97"/>
<proteinExistence type="predicted"/>
<keyword evidence="3" id="KW-1185">Reference proteome</keyword>
<gene>
    <name evidence="2" type="ORF">SPIL2461_LOCUS1439</name>
</gene>
<dbReference type="EMBL" id="CAJNIZ010001392">
    <property type="protein sequence ID" value="CAE7190053.1"/>
    <property type="molecule type" value="Genomic_DNA"/>
</dbReference>
<protein>
    <submittedName>
        <fullName evidence="2">Uncharacterized protein</fullName>
    </submittedName>
</protein>
<name>A0A812IZ97_SYMPI</name>
<accession>A0A812IZ97</accession>
<evidence type="ECO:0000256" key="1">
    <source>
        <dbReference type="SAM" id="Phobius"/>
    </source>
</evidence>
<sequence length="214" mass="24540">MLAECLAHHGIGYLCLIMPLLETSAGATFFFSLWCLFAFCRLYDSGQQPSQSMVTQLMFNFIEGTLLRFLLISFDRTPIKKEVRSSPSENLKDQVVRTFSRPTASRFTSMQAFDRIVRQKRGKAESLEPVLAVKKIWLERKMRAHAQMFFADYARRHQQLRPNIVSHILEFVGEVVTADDSDSTSERVTLTEAALSTCTSIEWVSRQLRSFLKS</sequence>
<dbReference type="Proteomes" id="UP000649617">
    <property type="component" value="Unassembled WGS sequence"/>
</dbReference>
<keyword evidence="1" id="KW-0472">Membrane</keyword>
<feature type="transmembrane region" description="Helical" evidence="1">
    <location>
        <begin position="12"/>
        <end position="34"/>
    </location>
</feature>
<evidence type="ECO:0000313" key="2">
    <source>
        <dbReference type="EMBL" id="CAE7190053.1"/>
    </source>
</evidence>
<comment type="caution">
    <text evidence="2">The sequence shown here is derived from an EMBL/GenBank/DDBJ whole genome shotgun (WGS) entry which is preliminary data.</text>
</comment>
<evidence type="ECO:0000313" key="3">
    <source>
        <dbReference type="Proteomes" id="UP000649617"/>
    </source>
</evidence>
<keyword evidence="1" id="KW-1133">Transmembrane helix</keyword>
<organism evidence="2 3">
    <name type="scientific">Symbiodinium pilosum</name>
    <name type="common">Dinoflagellate</name>
    <dbReference type="NCBI Taxonomy" id="2952"/>
    <lineage>
        <taxon>Eukaryota</taxon>
        <taxon>Sar</taxon>
        <taxon>Alveolata</taxon>
        <taxon>Dinophyceae</taxon>
        <taxon>Suessiales</taxon>
        <taxon>Symbiodiniaceae</taxon>
        <taxon>Symbiodinium</taxon>
    </lineage>
</organism>
<keyword evidence="1" id="KW-0812">Transmembrane</keyword>